<dbReference type="RefSeq" id="WP_286678581.1">
    <property type="nucleotide sequence ID" value="NZ_MNXI01000092.1"/>
</dbReference>
<evidence type="ECO:0000256" key="6">
    <source>
        <dbReference type="ARBA" id="ARBA00023136"/>
    </source>
</evidence>
<evidence type="ECO:0000313" key="9">
    <source>
        <dbReference type="Proteomes" id="UP000230956"/>
    </source>
</evidence>
<evidence type="ECO:0000256" key="3">
    <source>
        <dbReference type="ARBA" id="ARBA00022475"/>
    </source>
</evidence>
<evidence type="ECO:0000256" key="7">
    <source>
        <dbReference type="SAM" id="Phobius"/>
    </source>
</evidence>
<feature type="transmembrane region" description="Helical" evidence="7">
    <location>
        <begin position="123"/>
        <end position="147"/>
    </location>
</feature>
<dbReference type="PANTHER" id="PTHR34856">
    <property type="entry name" value="PROTEIN NRFD"/>
    <property type="match status" value="1"/>
</dbReference>
<feature type="transmembrane region" description="Helical" evidence="7">
    <location>
        <begin position="6"/>
        <end position="29"/>
    </location>
</feature>
<gene>
    <name evidence="8" type="ORF">COY37_02990</name>
</gene>
<dbReference type="InterPro" id="IPR005614">
    <property type="entry name" value="NrfD-like"/>
</dbReference>
<keyword evidence="6 7" id="KW-0472">Membrane</keyword>
<sequence length="285" mass="30749">MRSANWSIIIALYLFLAGIASAAFYGGTLAEVLSGGKYRRLTLWGNIIALPLIVVGLLLLVVDLGKPLSFWHFIVSNDFVPMVNISSVMSQGVWFLSFFAILLVINLVLFLTGSDSLRRIISYIAAFFGILVAGYTGVLLTATSVPLWRATPFLGMLFLLSATSTGIAALVLGMKARRDTDEELMHLLDKVDVKVIVLEILAIIALMIGMAAWAPSALQSLVAGRYAVAFWLGVVFMGLIAPLAIEYREMRIGKATPGAVTLSAVLVLVGGFLMRYVILYAGQVG</sequence>
<evidence type="ECO:0008006" key="10">
    <source>
        <dbReference type="Google" id="ProtNLM"/>
    </source>
</evidence>
<dbReference type="Gene3D" id="1.20.1630.10">
    <property type="entry name" value="Formate dehydrogenase/DMSO reductase domain"/>
    <property type="match status" value="1"/>
</dbReference>
<organism evidence="8 9">
    <name type="scientific">Candidatus Aquicultor secundus</name>
    <dbReference type="NCBI Taxonomy" id="1973895"/>
    <lineage>
        <taxon>Bacteria</taxon>
        <taxon>Bacillati</taxon>
        <taxon>Actinomycetota</taxon>
        <taxon>Candidatus Aquicultoria</taxon>
        <taxon>Candidatus Aquicultorales</taxon>
        <taxon>Candidatus Aquicultoraceae</taxon>
        <taxon>Candidatus Aquicultor</taxon>
    </lineage>
</organism>
<feature type="transmembrane region" description="Helical" evidence="7">
    <location>
        <begin position="92"/>
        <end position="111"/>
    </location>
</feature>
<proteinExistence type="inferred from homology"/>
<dbReference type="GO" id="GO:0005886">
    <property type="term" value="C:plasma membrane"/>
    <property type="evidence" value="ECO:0007669"/>
    <property type="project" value="UniProtKB-SubCell"/>
</dbReference>
<evidence type="ECO:0000256" key="4">
    <source>
        <dbReference type="ARBA" id="ARBA00022692"/>
    </source>
</evidence>
<evidence type="ECO:0000313" key="8">
    <source>
        <dbReference type="EMBL" id="PIZ41026.1"/>
    </source>
</evidence>
<comment type="caution">
    <text evidence="8">The sequence shown here is derived from an EMBL/GenBank/DDBJ whole genome shotgun (WGS) entry which is preliminary data.</text>
</comment>
<dbReference type="InterPro" id="IPR052049">
    <property type="entry name" value="Electron_transfer_protein"/>
</dbReference>
<feature type="transmembrane region" description="Helical" evidence="7">
    <location>
        <begin position="195"/>
        <end position="214"/>
    </location>
</feature>
<evidence type="ECO:0000256" key="2">
    <source>
        <dbReference type="ARBA" id="ARBA00008929"/>
    </source>
</evidence>
<dbReference type="AlphaFoldDB" id="A0A2M7T9E9"/>
<comment type="subcellular location">
    <subcellularLocation>
        <location evidence="1">Cell membrane</location>
        <topology evidence="1">Multi-pass membrane protein</topology>
    </subcellularLocation>
</comment>
<evidence type="ECO:0000256" key="1">
    <source>
        <dbReference type="ARBA" id="ARBA00004651"/>
    </source>
</evidence>
<keyword evidence="4 7" id="KW-0812">Transmembrane</keyword>
<keyword evidence="3" id="KW-1003">Cell membrane</keyword>
<dbReference type="EMBL" id="PFNG01000072">
    <property type="protein sequence ID" value="PIZ41026.1"/>
    <property type="molecule type" value="Genomic_DNA"/>
</dbReference>
<feature type="transmembrane region" description="Helical" evidence="7">
    <location>
        <begin position="41"/>
        <end position="62"/>
    </location>
</feature>
<dbReference type="Pfam" id="PF03916">
    <property type="entry name" value="NrfD"/>
    <property type="match status" value="1"/>
</dbReference>
<evidence type="ECO:0000256" key="5">
    <source>
        <dbReference type="ARBA" id="ARBA00022989"/>
    </source>
</evidence>
<accession>A0A2M7T9E9</accession>
<keyword evidence="5 7" id="KW-1133">Transmembrane helix</keyword>
<comment type="similarity">
    <text evidence="2">Belongs to the NrfD family.</text>
</comment>
<feature type="transmembrane region" description="Helical" evidence="7">
    <location>
        <begin position="226"/>
        <end position="245"/>
    </location>
</feature>
<dbReference type="Proteomes" id="UP000230956">
    <property type="component" value="Unassembled WGS sequence"/>
</dbReference>
<feature type="transmembrane region" description="Helical" evidence="7">
    <location>
        <begin position="153"/>
        <end position="174"/>
    </location>
</feature>
<reference evidence="9" key="1">
    <citation type="submission" date="2017-09" db="EMBL/GenBank/DDBJ databases">
        <title>Depth-based differentiation of microbial function through sediment-hosted aquifers and enrichment of novel symbionts in the deep terrestrial subsurface.</title>
        <authorList>
            <person name="Probst A.J."/>
            <person name="Ladd B."/>
            <person name="Jarett J.K."/>
            <person name="Geller-Mcgrath D.E."/>
            <person name="Sieber C.M.K."/>
            <person name="Emerson J.B."/>
            <person name="Anantharaman K."/>
            <person name="Thomas B.C."/>
            <person name="Malmstrom R."/>
            <person name="Stieglmeier M."/>
            <person name="Klingl A."/>
            <person name="Woyke T."/>
            <person name="Ryan C.M."/>
            <person name="Banfield J.F."/>
        </authorList>
    </citation>
    <scope>NUCLEOTIDE SEQUENCE [LARGE SCALE GENOMIC DNA]</scope>
</reference>
<dbReference type="PANTHER" id="PTHR34856:SF2">
    <property type="entry name" value="PROTEIN NRFD"/>
    <property type="match status" value="1"/>
</dbReference>
<protein>
    <recommendedName>
        <fullName evidence="10">Polysulfide reductase</fullName>
    </recommendedName>
</protein>
<feature type="transmembrane region" description="Helical" evidence="7">
    <location>
        <begin position="257"/>
        <end position="278"/>
    </location>
</feature>
<name>A0A2M7T9E9_9ACTN</name>